<feature type="region of interest" description="Disordered" evidence="1">
    <location>
        <begin position="43"/>
        <end position="125"/>
    </location>
</feature>
<proteinExistence type="predicted"/>
<feature type="compositionally biased region" description="Basic residues" evidence="1">
    <location>
        <begin position="175"/>
        <end position="184"/>
    </location>
</feature>
<evidence type="ECO:0000256" key="2">
    <source>
        <dbReference type="SAM" id="SignalP"/>
    </source>
</evidence>
<feature type="compositionally biased region" description="Basic and acidic residues" evidence="1">
    <location>
        <begin position="72"/>
        <end position="82"/>
    </location>
</feature>
<feature type="signal peptide" evidence="2">
    <location>
        <begin position="1"/>
        <end position="31"/>
    </location>
</feature>
<keyword evidence="2" id="KW-0732">Signal</keyword>
<organism evidence="3">
    <name type="scientific">Bactrocera dorsalis</name>
    <name type="common">Oriental fruit fly</name>
    <name type="synonym">Dacus dorsalis</name>
    <dbReference type="NCBI Taxonomy" id="27457"/>
    <lineage>
        <taxon>Eukaryota</taxon>
        <taxon>Metazoa</taxon>
        <taxon>Ecdysozoa</taxon>
        <taxon>Arthropoda</taxon>
        <taxon>Hexapoda</taxon>
        <taxon>Insecta</taxon>
        <taxon>Pterygota</taxon>
        <taxon>Neoptera</taxon>
        <taxon>Endopterygota</taxon>
        <taxon>Diptera</taxon>
        <taxon>Brachycera</taxon>
        <taxon>Muscomorpha</taxon>
        <taxon>Tephritoidea</taxon>
        <taxon>Tephritidae</taxon>
        <taxon>Bactrocera</taxon>
        <taxon>Bactrocera</taxon>
    </lineage>
</organism>
<dbReference type="EMBL" id="GAKP01000399">
    <property type="protein sequence ID" value="JAC58553.1"/>
    <property type="molecule type" value="Transcribed_RNA"/>
</dbReference>
<dbReference type="AlphaFoldDB" id="A0A034WXN2"/>
<dbReference type="OrthoDB" id="7776691at2759"/>
<name>A0A034WXN2_BACDO</name>
<reference evidence="3" key="1">
    <citation type="journal article" date="2014" name="BMC Genomics">
        <title>Characterizing the developmental transcriptome of the oriental fruit fly, Bactrocera dorsalis (Diptera: Tephritidae) through comparative genomic analysis with Drosophila melanogaster utilizing modENCODE datasets.</title>
        <authorList>
            <person name="Geib S.M."/>
            <person name="Calla B."/>
            <person name="Hall B."/>
            <person name="Hou S."/>
            <person name="Manoukis N.C."/>
        </authorList>
    </citation>
    <scope>NUCLEOTIDE SEQUENCE</scope>
    <source>
        <strain evidence="3">Punador</strain>
    </source>
</reference>
<feature type="region of interest" description="Disordered" evidence="1">
    <location>
        <begin position="145"/>
        <end position="207"/>
    </location>
</feature>
<feature type="compositionally biased region" description="Basic and acidic residues" evidence="1">
    <location>
        <begin position="112"/>
        <end position="121"/>
    </location>
</feature>
<evidence type="ECO:0000313" key="3">
    <source>
        <dbReference type="EMBL" id="JAC58553.1"/>
    </source>
</evidence>
<sequence length="329" mass="35742">MRAQLSASGATSICFLLILLFIALLPRNVKAQANKVSPKLDFDEAENKNSSDVPVVPGTGQGGRVDGNQNRSGKEQGARDTDVATNTNNGGSSGNGKSGPKIHGVRVTVDTGDTRKSKENTESVEITDVGKHKKRVGIHTDITFEISTDGDSDGNATSATQDGDKEDASVPIFKGRSRPTQKTRKPYDPKNQWNPNFSSERRSYEGGSHATGPAYYYPQYYPNNVPVYVATGDGRGGGSGTGYRRGDGWNSYVPSSSIWTTERSYSEQYRPNTVAGHRTPSWKPCYCMTSAVDNRRRRENTHGMKEAPQPTNTVLNVVDAKLAKPFSNN</sequence>
<evidence type="ECO:0000256" key="1">
    <source>
        <dbReference type="SAM" id="MobiDB-lite"/>
    </source>
</evidence>
<accession>A0A034WXN2</accession>
<feature type="chain" id="PRO_5001558220" evidence="2">
    <location>
        <begin position="32"/>
        <end position="329"/>
    </location>
</feature>
<protein>
    <submittedName>
        <fullName evidence="3">Uncharacterized protein</fullName>
    </submittedName>
</protein>